<dbReference type="PATRIC" id="fig|1658765.3.peg.755"/>
<keyword evidence="4" id="KW-1185">Reference proteome</keyword>
<sequence length="940" mass="103602">MMRLVPGFLAALWFISPVMAQESFRVELGRDGETIGDMRPVFLKFESRPLPAISPSEVARRYQSLFRNSDEPEVRIDALNRLSNIRDRSGEDIGFSPSEEVQVYREAISSYESILERGSFSGSLDELLYQMAKAHALTGNHEESIQRLKQLVGLYPDSPLVPEARFRIAESAFASGRYAEAEAGYRQLIESGNSAEFSTKARYMLGWSQFKQGAGAWNRAANTFVTVLDEFLPDTRSLETVNASSVDTIDDTFRVLAMMAARKRGADTLVSWLGDNGSRPWVHLLFDRLADYYAILGQTDASVAVNQAFIRYAPNHGKVPAFMLQVVEVWQRAGQPERIRQARAEFVAGFESATGYARLNQSEHEKWQGFSRMLADFHYNRGTRAAESGDINAAQAAFASAADYYEGLARRSAPKGEVLRLAGDARLQAGQFPEALADFRQAAYEVVGYQAAADAGWAAVTLLRDGVEGQRVSRDFRPSLAAVSAEADRFADRFPGDARNAGVMADLSKRWLAAGDHQRALDYSARVITSKEASGPERYAAWQVTAKVRQQQAEYGLAERAWQQALALAENAGTGHSANGLAGAGDMASIRKQLATVVYRQGEGAATSGNAEEAVRHFRRISSILPGSEIAIKGQYDAANTLLKAADWPAAIKGLERFRSDFPGHELASGISEKLVHAWVSSGQPALAASELLQAASGQPAPWTLRLRAAALLHEAGNVAERNALYRDYLATGPAVEDSSGHLQLQTMRHRLVESDAGADRWRQALVRAELDSPWHSEETLAWASRASLVLGARAAATFTSIELSHPLEDSLARKQQALETARQRFLDAEALGGDAVVSESLYRRAELYRGLARDLIASAVPAELNEMEAMQYRMLLEEEAHPFEEKAIRLHSENHQRITSQGYDAWIERSLGVLAKLHPGRYQRDVKWLSWNMEAGDGV</sequence>
<dbReference type="SMART" id="SM00028">
    <property type="entry name" value="TPR"/>
    <property type="match status" value="6"/>
</dbReference>
<dbReference type="Pfam" id="PF13432">
    <property type="entry name" value="TPR_16"/>
    <property type="match status" value="1"/>
</dbReference>
<evidence type="ECO:0000256" key="1">
    <source>
        <dbReference type="ARBA" id="ARBA00022729"/>
    </source>
</evidence>
<feature type="domain" description="Outer membrane lipoprotein BamD-like" evidence="2">
    <location>
        <begin position="595"/>
        <end position="666"/>
    </location>
</feature>
<dbReference type="Proteomes" id="UP000036102">
    <property type="component" value="Unassembled WGS sequence"/>
</dbReference>
<dbReference type="Pfam" id="PF13525">
    <property type="entry name" value="YfiO"/>
    <property type="match status" value="1"/>
</dbReference>
<dbReference type="InterPro" id="IPR011990">
    <property type="entry name" value="TPR-like_helical_dom_sf"/>
</dbReference>
<evidence type="ECO:0000313" key="3">
    <source>
        <dbReference type="EMBL" id="KMQ74577.1"/>
    </source>
</evidence>
<gene>
    <name evidence="3" type="ORF">Msub_10762</name>
</gene>
<accession>A0A0J7J8T7</accession>
<evidence type="ECO:0000313" key="4">
    <source>
        <dbReference type="Proteomes" id="UP000036102"/>
    </source>
</evidence>
<keyword evidence="3" id="KW-0449">Lipoprotein</keyword>
<dbReference type="InterPro" id="IPR019734">
    <property type="entry name" value="TPR_rpt"/>
</dbReference>
<dbReference type="EMBL" id="LFBU01000001">
    <property type="protein sequence ID" value="KMQ74577.1"/>
    <property type="molecule type" value="Genomic_DNA"/>
</dbReference>
<dbReference type="OrthoDB" id="9806825at2"/>
<dbReference type="InterPro" id="IPR039565">
    <property type="entry name" value="BamD-like"/>
</dbReference>
<evidence type="ECO:0000259" key="2">
    <source>
        <dbReference type="Pfam" id="PF13525"/>
    </source>
</evidence>
<dbReference type="STRING" id="1658765.Msub_10762"/>
<organism evidence="3 4">
    <name type="scientific">Marinobacter subterrani</name>
    <dbReference type="NCBI Taxonomy" id="1658765"/>
    <lineage>
        <taxon>Bacteria</taxon>
        <taxon>Pseudomonadati</taxon>
        <taxon>Pseudomonadota</taxon>
        <taxon>Gammaproteobacteria</taxon>
        <taxon>Pseudomonadales</taxon>
        <taxon>Marinobacteraceae</taxon>
        <taxon>Marinobacter</taxon>
    </lineage>
</organism>
<dbReference type="AlphaFoldDB" id="A0A0J7J8T7"/>
<comment type="caution">
    <text evidence="3">The sequence shown here is derived from an EMBL/GenBank/DDBJ whole genome shotgun (WGS) entry which is preliminary data.</text>
</comment>
<dbReference type="RefSeq" id="WP_048494766.1">
    <property type="nucleotide sequence ID" value="NZ_LFBU01000001.1"/>
</dbReference>
<dbReference type="Gene3D" id="1.25.40.10">
    <property type="entry name" value="Tetratricopeptide repeat domain"/>
    <property type="match status" value="3"/>
</dbReference>
<keyword evidence="1" id="KW-0732">Signal</keyword>
<dbReference type="SUPFAM" id="SSF48452">
    <property type="entry name" value="TPR-like"/>
    <property type="match status" value="3"/>
</dbReference>
<name>A0A0J7J8T7_9GAMM</name>
<proteinExistence type="predicted"/>
<protein>
    <submittedName>
        <fullName evidence="3">Outer membrane lipoprotein/Tetratricopeptide repeat</fullName>
    </submittedName>
</protein>
<reference evidence="3 4" key="1">
    <citation type="submission" date="2015-06" db="EMBL/GenBank/DDBJ databases">
        <title>Marinobacter subterrani, a genetically tractable neutrophilic iron-oxidizing strain isolated from the Soudan Iron Mine.</title>
        <authorList>
            <person name="Bonis B.M."/>
            <person name="Gralnick J.A."/>
        </authorList>
    </citation>
    <scope>NUCLEOTIDE SEQUENCE [LARGE SCALE GENOMIC DNA]</scope>
    <source>
        <strain evidence="3 4">JG233</strain>
    </source>
</reference>